<accession>A0AAE1BGA9</accession>
<comment type="caution">
    <text evidence="2">The sequence shown here is derived from an EMBL/GenBank/DDBJ whole genome shotgun (WGS) entry which is preliminary data.</text>
</comment>
<feature type="region of interest" description="Disordered" evidence="1">
    <location>
        <begin position="1"/>
        <end position="168"/>
    </location>
</feature>
<organism evidence="2 3">
    <name type="scientific">Petrolisthes cinctipes</name>
    <name type="common">Flat porcelain crab</name>
    <dbReference type="NCBI Taxonomy" id="88211"/>
    <lineage>
        <taxon>Eukaryota</taxon>
        <taxon>Metazoa</taxon>
        <taxon>Ecdysozoa</taxon>
        <taxon>Arthropoda</taxon>
        <taxon>Crustacea</taxon>
        <taxon>Multicrustacea</taxon>
        <taxon>Malacostraca</taxon>
        <taxon>Eumalacostraca</taxon>
        <taxon>Eucarida</taxon>
        <taxon>Decapoda</taxon>
        <taxon>Pleocyemata</taxon>
        <taxon>Anomura</taxon>
        <taxon>Galatheoidea</taxon>
        <taxon>Porcellanidae</taxon>
        <taxon>Petrolisthes</taxon>
    </lineage>
</organism>
<keyword evidence="3" id="KW-1185">Reference proteome</keyword>
<feature type="compositionally biased region" description="Low complexity" evidence="1">
    <location>
        <begin position="221"/>
        <end position="231"/>
    </location>
</feature>
<dbReference type="EMBL" id="JAWQEG010008481">
    <property type="protein sequence ID" value="KAK3850237.1"/>
    <property type="molecule type" value="Genomic_DNA"/>
</dbReference>
<feature type="compositionally biased region" description="Basic and acidic residues" evidence="1">
    <location>
        <begin position="431"/>
        <end position="454"/>
    </location>
</feature>
<feature type="compositionally biased region" description="Basic and acidic residues" evidence="1">
    <location>
        <begin position="54"/>
        <end position="73"/>
    </location>
</feature>
<evidence type="ECO:0000256" key="1">
    <source>
        <dbReference type="SAM" id="MobiDB-lite"/>
    </source>
</evidence>
<proteinExistence type="predicted"/>
<feature type="region of interest" description="Disordered" evidence="1">
    <location>
        <begin position="429"/>
        <end position="463"/>
    </location>
</feature>
<evidence type="ECO:0000313" key="3">
    <source>
        <dbReference type="Proteomes" id="UP001286313"/>
    </source>
</evidence>
<feature type="compositionally biased region" description="Acidic residues" evidence="1">
    <location>
        <begin position="1"/>
        <end position="43"/>
    </location>
</feature>
<gene>
    <name evidence="2" type="ORF">Pcinc_043045</name>
</gene>
<sequence length="463" mass="52231">MEEEEEEEEEEEKEEEEEEEEEKEEEKEEEEEEEKEEEKEEEENRNMRTRYKGRLGERIHEEDNNSSHTEHRNNARLFFTHIPHFLSPSKSTPSSPLPPLANRPPHHFLPTPSKSTPSPPLPPTPSPPPLLSPHHHHSLIPPPLSTTPLKASPQPPTPQPDRPHLASHNSTRFHSASVLDSCQADLQTDVIQLCPFPHTPTPWPVFPRSSSDDLPLRKQRTTNTTTTTTDKNTQEYTPHLSQPRIHTSPLTALHHTDPHPSITPLTPHSLEYTPHPTQPRIHTSPSVLGGFTPPPTLPPSLPDIHPSLELTLPPPPPFLRRTSPFFPPSDLHLSPVPFLTSPPLLLHLLLNRPYSESILDVSSSSSPSSSSSCPRPPPPPSHTDQPTNHPTHHRLCRGIAGWLFYRRRRRSQATDKPLILANQALLSRSRTSCEKEHPGDEEGGSRRRGRKEDEIAIGTLWVG</sequence>
<evidence type="ECO:0000313" key="2">
    <source>
        <dbReference type="EMBL" id="KAK3850237.1"/>
    </source>
</evidence>
<protein>
    <submittedName>
        <fullName evidence="2">Uncharacterized protein</fullName>
    </submittedName>
</protein>
<feature type="region of interest" description="Disordered" evidence="1">
    <location>
        <begin position="206"/>
        <end position="242"/>
    </location>
</feature>
<feature type="compositionally biased region" description="Low complexity" evidence="1">
    <location>
        <begin position="362"/>
        <end position="373"/>
    </location>
</feature>
<reference evidence="2" key="1">
    <citation type="submission" date="2023-10" db="EMBL/GenBank/DDBJ databases">
        <title>Genome assemblies of two species of porcelain crab, Petrolisthes cinctipes and Petrolisthes manimaculis (Anomura: Porcellanidae).</title>
        <authorList>
            <person name="Angst P."/>
        </authorList>
    </citation>
    <scope>NUCLEOTIDE SEQUENCE</scope>
    <source>
        <strain evidence="2">PB745_01</strain>
        <tissue evidence="2">Gill</tissue>
    </source>
</reference>
<name>A0AAE1BGA9_PETCI</name>
<dbReference type="AlphaFoldDB" id="A0AAE1BGA9"/>
<feature type="compositionally biased region" description="Pro residues" evidence="1">
    <location>
        <begin position="117"/>
        <end position="131"/>
    </location>
</feature>
<dbReference type="Proteomes" id="UP001286313">
    <property type="component" value="Unassembled WGS sequence"/>
</dbReference>
<feature type="region of interest" description="Disordered" evidence="1">
    <location>
        <begin position="359"/>
        <end position="392"/>
    </location>
</feature>